<reference evidence="2 3" key="1">
    <citation type="submission" date="2018-03" db="EMBL/GenBank/DDBJ databases">
        <title>Bioinformatic expansion and discovery of thiopeptide antibiotics.</title>
        <authorList>
            <person name="Schwalen C.J."/>
            <person name="Hudson G.A."/>
            <person name="Mitchell D.A."/>
        </authorList>
    </citation>
    <scope>NUCLEOTIDE SEQUENCE [LARGE SCALE GENOMIC DNA]</scope>
    <source>
        <strain evidence="2 3">ATCC 21389</strain>
    </source>
</reference>
<feature type="compositionally biased region" description="Basic and acidic residues" evidence="1">
    <location>
        <begin position="1"/>
        <end position="10"/>
    </location>
</feature>
<protein>
    <submittedName>
        <fullName evidence="2">Uncharacterized protein</fullName>
    </submittedName>
</protein>
<dbReference type="Proteomes" id="UP000248039">
    <property type="component" value="Unassembled WGS sequence"/>
</dbReference>
<accession>A0A2V4PT17</accession>
<name>A0A2V4PT17_9ACTN</name>
<evidence type="ECO:0000313" key="3">
    <source>
        <dbReference type="Proteomes" id="UP000248039"/>
    </source>
</evidence>
<organism evidence="2 3">
    <name type="scientific">Streptomyces tateyamensis</name>
    <dbReference type="NCBI Taxonomy" id="565073"/>
    <lineage>
        <taxon>Bacteria</taxon>
        <taxon>Bacillati</taxon>
        <taxon>Actinomycetota</taxon>
        <taxon>Actinomycetes</taxon>
        <taxon>Kitasatosporales</taxon>
        <taxon>Streptomycetaceae</taxon>
        <taxon>Streptomyces</taxon>
    </lineage>
</organism>
<sequence length="118" mass="11250">MQVVEGDGRGDGVGFDVTGGDADDGEADPGRVLVAPAPGVLAEGWATGLEAPALVEADADEDAVPEADAEELGRALPVRCAPAVGSPTTGTEPGLAVALSVAAGSPTSGAEAGAVASE</sequence>
<evidence type="ECO:0000256" key="1">
    <source>
        <dbReference type="SAM" id="MobiDB-lite"/>
    </source>
</evidence>
<evidence type="ECO:0000313" key="2">
    <source>
        <dbReference type="EMBL" id="PYC88279.1"/>
    </source>
</evidence>
<keyword evidence="3" id="KW-1185">Reference proteome</keyword>
<dbReference type="AlphaFoldDB" id="A0A2V4PT17"/>
<feature type="region of interest" description="Disordered" evidence="1">
    <location>
        <begin position="1"/>
        <end position="31"/>
    </location>
</feature>
<dbReference type="RefSeq" id="WP_110664629.1">
    <property type="nucleotide sequence ID" value="NZ_PYBW01000005.1"/>
</dbReference>
<comment type="caution">
    <text evidence="2">The sequence shown here is derived from an EMBL/GenBank/DDBJ whole genome shotgun (WGS) entry which is preliminary data.</text>
</comment>
<dbReference type="EMBL" id="PYBW01000005">
    <property type="protein sequence ID" value="PYC88279.1"/>
    <property type="molecule type" value="Genomic_DNA"/>
</dbReference>
<proteinExistence type="predicted"/>
<gene>
    <name evidence="2" type="ORF">C7C46_01130</name>
</gene>